<dbReference type="SUPFAM" id="SSF48726">
    <property type="entry name" value="Immunoglobulin"/>
    <property type="match status" value="1"/>
</dbReference>
<sequence length="99" mass="11130">MVTPSQLLDLLLLWVPTSHGEIVLTQSPAILSMAPKEGVTITCRTSQNINKWLAWYQQEKERAPKLLLYEASKLETGVPLQFSGSGWDRLHLHHQQPGA</sequence>
<dbReference type="EMBL" id="CYRY02012133">
    <property type="protein sequence ID" value="VCW79502.1"/>
    <property type="molecule type" value="Genomic_DNA"/>
</dbReference>
<feature type="chain" id="PRO_5040919795" description="Immunoglobulin V-set domain-containing protein" evidence="1">
    <location>
        <begin position="21"/>
        <end position="99"/>
    </location>
</feature>
<organism evidence="2 3">
    <name type="scientific">Gulo gulo</name>
    <name type="common">Wolverine</name>
    <name type="synonym">Gluton</name>
    <dbReference type="NCBI Taxonomy" id="48420"/>
    <lineage>
        <taxon>Eukaryota</taxon>
        <taxon>Metazoa</taxon>
        <taxon>Chordata</taxon>
        <taxon>Craniata</taxon>
        <taxon>Vertebrata</taxon>
        <taxon>Euteleostomi</taxon>
        <taxon>Mammalia</taxon>
        <taxon>Eutheria</taxon>
        <taxon>Laurasiatheria</taxon>
        <taxon>Carnivora</taxon>
        <taxon>Caniformia</taxon>
        <taxon>Musteloidea</taxon>
        <taxon>Mustelidae</taxon>
        <taxon>Guloninae</taxon>
        <taxon>Gulo</taxon>
    </lineage>
</organism>
<dbReference type="Gene3D" id="2.60.40.10">
    <property type="entry name" value="Immunoglobulins"/>
    <property type="match status" value="1"/>
</dbReference>
<dbReference type="PANTHER" id="PTHR23267">
    <property type="entry name" value="IMMUNOGLOBULIN LIGHT CHAIN"/>
    <property type="match status" value="1"/>
</dbReference>
<evidence type="ECO:0008006" key="4">
    <source>
        <dbReference type="Google" id="ProtNLM"/>
    </source>
</evidence>
<reference evidence="2 3" key="1">
    <citation type="submission" date="2018-10" db="EMBL/GenBank/DDBJ databases">
        <authorList>
            <person name="Ekblom R."/>
            <person name="Jareborg N."/>
        </authorList>
    </citation>
    <scope>NUCLEOTIDE SEQUENCE [LARGE SCALE GENOMIC DNA]</scope>
    <source>
        <tissue evidence="2">Muscle</tissue>
    </source>
</reference>
<dbReference type="InterPro" id="IPR050150">
    <property type="entry name" value="IgV_Light_Chain"/>
</dbReference>
<name>A0A9X9PZP2_GULGU</name>
<dbReference type="InterPro" id="IPR013783">
    <property type="entry name" value="Ig-like_fold"/>
</dbReference>
<evidence type="ECO:0000313" key="3">
    <source>
        <dbReference type="Proteomes" id="UP000269945"/>
    </source>
</evidence>
<keyword evidence="1" id="KW-0732">Signal</keyword>
<comment type="caution">
    <text evidence="2">The sequence shown here is derived from an EMBL/GenBank/DDBJ whole genome shotgun (WGS) entry which is preliminary data.</text>
</comment>
<gene>
    <name evidence="2" type="ORF">BN2614_LOCUS2</name>
</gene>
<keyword evidence="3" id="KW-1185">Reference proteome</keyword>
<accession>A0A9X9PZP2</accession>
<dbReference type="Proteomes" id="UP000269945">
    <property type="component" value="Unassembled WGS sequence"/>
</dbReference>
<feature type="signal peptide" evidence="1">
    <location>
        <begin position="1"/>
        <end position="20"/>
    </location>
</feature>
<evidence type="ECO:0000313" key="2">
    <source>
        <dbReference type="EMBL" id="VCW79502.1"/>
    </source>
</evidence>
<dbReference type="AlphaFoldDB" id="A0A9X9PZP2"/>
<evidence type="ECO:0000256" key="1">
    <source>
        <dbReference type="SAM" id="SignalP"/>
    </source>
</evidence>
<dbReference type="InterPro" id="IPR036179">
    <property type="entry name" value="Ig-like_dom_sf"/>
</dbReference>
<proteinExistence type="predicted"/>
<protein>
    <recommendedName>
        <fullName evidence="4">Immunoglobulin V-set domain-containing protein</fullName>
    </recommendedName>
</protein>